<dbReference type="InterPro" id="IPR015590">
    <property type="entry name" value="Aldehyde_DH_dom"/>
</dbReference>
<feature type="domain" description="Aldehyde dehydrogenase" evidence="5">
    <location>
        <begin position="59"/>
        <end position="513"/>
    </location>
</feature>
<protein>
    <submittedName>
        <fullName evidence="6">Succinic semialdehyde dehydrogenase</fullName>
    </submittedName>
</protein>
<evidence type="ECO:0000259" key="5">
    <source>
        <dbReference type="Pfam" id="PF00171"/>
    </source>
</evidence>
<gene>
    <name evidence="6" type="ORF">GCM10009838_18530</name>
</gene>
<name>A0ABP5CFG9_9ACTN</name>
<feature type="active site" evidence="2">
    <location>
        <position position="287"/>
    </location>
</feature>
<dbReference type="InterPro" id="IPR016161">
    <property type="entry name" value="Ald_DH/histidinol_DH"/>
</dbReference>
<dbReference type="InterPro" id="IPR016163">
    <property type="entry name" value="Ald_DH_C"/>
</dbReference>
<dbReference type="EMBL" id="BAAAQM010000008">
    <property type="protein sequence ID" value="GAA1962048.1"/>
    <property type="molecule type" value="Genomic_DNA"/>
</dbReference>
<evidence type="ECO:0000313" key="7">
    <source>
        <dbReference type="Proteomes" id="UP001499854"/>
    </source>
</evidence>
<dbReference type="Gene3D" id="3.40.309.10">
    <property type="entry name" value="Aldehyde Dehydrogenase, Chain A, domain 2"/>
    <property type="match status" value="1"/>
</dbReference>
<dbReference type="Pfam" id="PF00171">
    <property type="entry name" value="Aldedh"/>
    <property type="match status" value="1"/>
</dbReference>
<evidence type="ECO:0000256" key="4">
    <source>
        <dbReference type="SAM" id="MobiDB-lite"/>
    </source>
</evidence>
<dbReference type="PROSITE" id="PS00687">
    <property type="entry name" value="ALDEHYDE_DEHYDR_GLU"/>
    <property type="match status" value="1"/>
</dbReference>
<proteinExistence type="inferred from homology"/>
<dbReference type="InterPro" id="IPR029510">
    <property type="entry name" value="Ald_DH_CS_GLU"/>
</dbReference>
<dbReference type="Proteomes" id="UP001499854">
    <property type="component" value="Unassembled WGS sequence"/>
</dbReference>
<evidence type="ECO:0000256" key="2">
    <source>
        <dbReference type="PROSITE-ProRule" id="PRU10007"/>
    </source>
</evidence>
<evidence type="ECO:0000313" key="6">
    <source>
        <dbReference type="EMBL" id="GAA1962048.1"/>
    </source>
</evidence>
<dbReference type="RefSeq" id="WP_344656533.1">
    <property type="nucleotide sequence ID" value="NZ_BAAAQM010000008.1"/>
</dbReference>
<keyword evidence="7" id="KW-1185">Reference proteome</keyword>
<evidence type="ECO:0000256" key="3">
    <source>
        <dbReference type="RuleBase" id="RU003345"/>
    </source>
</evidence>
<accession>A0ABP5CFG9</accession>
<dbReference type="SUPFAM" id="SSF53720">
    <property type="entry name" value="ALDH-like"/>
    <property type="match status" value="1"/>
</dbReference>
<organism evidence="6 7">
    <name type="scientific">Catenulispora subtropica</name>
    <dbReference type="NCBI Taxonomy" id="450798"/>
    <lineage>
        <taxon>Bacteria</taxon>
        <taxon>Bacillati</taxon>
        <taxon>Actinomycetota</taxon>
        <taxon>Actinomycetes</taxon>
        <taxon>Catenulisporales</taxon>
        <taxon>Catenulisporaceae</taxon>
        <taxon>Catenulispora</taxon>
    </lineage>
</organism>
<dbReference type="PANTHER" id="PTHR11699">
    <property type="entry name" value="ALDEHYDE DEHYDROGENASE-RELATED"/>
    <property type="match status" value="1"/>
</dbReference>
<dbReference type="InterPro" id="IPR016162">
    <property type="entry name" value="Ald_DH_N"/>
</dbReference>
<comment type="similarity">
    <text evidence="3">Belongs to the aldehyde dehydrogenase family.</text>
</comment>
<evidence type="ECO:0000256" key="1">
    <source>
        <dbReference type="ARBA" id="ARBA00023002"/>
    </source>
</evidence>
<feature type="region of interest" description="Disordered" evidence="4">
    <location>
        <begin position="1"/>
        <end position="28"/>
    </location>
</feature>
<sequence>MTADTIDPGNGISEDAQGAPAGTGHQEASRLESIHSRLPADLVERLVGKVSIHGAVGGRTQSYSPLTGELIADYPASAPQDVRAAFDKARAAQQAWANTPLAHRTGVVRRLHDLLLERSEQLLDLVQIETGKARKHALDEVLSAAAATRHYAHASRGYIRTKRRRGVLPVLTKVTETRVPKGAVGIITPWNYPLALAVSDVIPALIAGNGVVHKPDTQTALTGLRLKELAVQAGLPEDLWQVVVGDGPVVGTAVVDNADYIAFTGSTATGRSVALAAAARLVGCSLELGGKNAMLVLDDADIDKAVSGAVRGCFSSAGQLCISIERIYVHYTKYDDFLARFLTEVRAMRLGSGLDYTADMGSLTNTKQLENVTLHVEDAKAKGAKVLAGGRRRADVGPLFYEPTVLGDVKDIMRVYGDETFGPVVSVYSFKNESEVIAEANKTKYGLNASVWTRDNKRAREIAGKLHTGTVNVNEAYAAAWGSVAAPMGGMGQSGLGRRHGAEGILRFTEAQTTARERLLPIAPWFGMSEQRWGTLMLRSLKLLKTLRMK</sequence>
<comment type="caution">
    <text evidence="6">The sequence shown here is derived from an EMBL/GenBank/DDBJ whole genome shotgun (WGS) entry which is preliminary data.</text>
</comment>
<keyword evidence="1 3" id="KW-0560">Oxidoreductase</keyword>
<dbReference type="Gene3D" id="3.40.605.10">
    <property type="entry name" value="Aldehyde Dehydrogenase, Chain A, domain 1"/>
    <property type="match status" value="1"/>
</dbReference>
<dbReference type="NCBIfam" id="NF006916">
    <property type="entry name" value="PRK09407.1"/>
    <property type="match status" value="1"/>
</dbReference>
<reference evidence="7" key="1">
    <citation type="journal article" date="2019" name="Int. J. Syst. Evol. Microbiol.">
        <title>The Global Catalogue of Microorganisms (GCM) 10K type strain sequencing project: providing services to taxonomists for standard genome sequencing and annotation.</title>
        <authorList>
            <consortium name="The Broad Institute Genomics Platform"/>
            <consortium name="The Broad Institute Genome Sequencing Center for Infectious Disease"/>
            <person name="Wu L."/>
            <person name="Ma J."/>
        </authorList>
    </citation>
    <scope>NUCLEOTIDE SEQUENCE [LARGE SCALE GENOMIC DNA]</scope>
    <source>
        <strain evidence="7">JCM 16013</strain>
    </source>
</reference>